<feature type="region of interest" description="Disordered" evidence="1">
    <location>
        <begin position="36"/>
        <end position="139"/>
    </location>
</feature>
<evidence type="ECO:0008006" key="4">
    <source>
        <dbReference type="Google" id="ProtNLM"/>
    </source>
</evidence>
<dbReference type="RefSeq" id="WP_019330774.1">
    <property type="nucleotide sequence ID" value="NZ_CP121271.1"/>
</dbReference>
<feature type="compositionally biased region" description="Low complexity" evidence="1">
    <location>
        <begin position="107"/>
        <end position="131"/>
    </location>
</feature>
<evidence type="ECO:0000256" key="1">
    <source>
        <dbReference type="SAM" id="MobiDB-lite"/>
    </source>
</evidence>
<sequence length="139" mass="13271">MSQCGGHTRAVSLLRCALALVTVVVAVLCVAGAGRSPAAGAGAATATAGSAAPSTVRAVDRAQGDEVSPTAPRPCEKKGLAEQSSTRGDVRVPEAPSAGSADTAAQRGTAPPASAARTASGPAPPAACAGGVSTTVLRI</sequence>
<dbReference type="AlphaFoldDB" id="A0AAX3ZSJ2"/>
<reference evidence="2" key="1">
    <citation type="submission" date="2023-03" db="EMBL/GenBank/DDBJ databases">
        <title>Borrelidin-producing and root-colonizing Streptomyces rochei is a potent biopesticide for soil-borne oomycete-caused plant diseases.</title>
        <authorList>
            <person name="Zhou D."/>
            <person name="Wang X."/>
            <person name="Navarro-Munoz J.C."/>
            <person name="Li W."/>
            <person name="Li J."/>
            <person name="Jiu M."/>
            <person name="Deng S."/>
            <person name="Ye Y."/>
            <person name="Daly P."/>
            <person name="Wei L."/>
        </authorList>
    </citation>
    <scope>NUCLEOTIDE SEQUENCE</scope>
    <source>
        <strain evidence="2">JK1</strain>
    </source>
</reference>
<accession>A0AAX3ZSJ2</accession>
<name>A0AAX3ZSJ2_STRRO</name>
<evidence type="ECO:0000313" key="3">
    <source>
        <dbReference type="Proteomes" id="UP001231701"/>
    </source>
</evidence>
<dbReference type="GeneID" id="90946956"/>
<protein>
    <recommendedName>
        <fullName evidence="4">Secreted protein</fullName>
    </recommendedName>
</protein>
<evidence type="ECO:0000313" key="2">
    <source>
        <dbReference type="EMBL" id="WMC90134.1"/>
    </source>
</evidence>
<gene>
    <name evidence="2" type="ORF">P7W03_32990</name>
</gene>
<proteinExistence type="predicted"/>
<dbReference type="EMBL" id="CP121271">
    <property type="protein sequence ID" value="WMC90134.1"/>
    <property type="molecule type" value="Genomic_DNA"/>
</dbReference>
<feature type="compositionally biased region" description="Low complexity" evidence="1">
    <location>
        <begin position="36"/>
        <end position="55"/>
    </location>
</feature>
<dbReference type="Proteomes" id="UP001231701">
    <property type="component" value="Chromosome"/>
</dbReference>
<organism evidence="2 3">
    <name type="scientific">Streptomyces rochei</name>
    <name type="common">Streptomyces parvullus</name>
    <dbReference type="NCBI Taxonomy" id="1928"/>
    <lineage>
        <taxon>Bacteria</taxon>
        <taxon>Bacillati</taxon>
        <taxon>Actinomycetota</taxon>
        <taxon>Actinomycetes</taxon>
        <taxon>Kitasatosporales</taxon>
        <taxon>Streptomycetaceae</taxon>
        <taxon>Streptomyces</taxon>
        <taxon>Streptomyces rochei group</taxon>
    </lineage>
</organism>